<evidence type="ECO:0008006" key="3">
    <source>
        <dbReference type="Google" id="ProtNLM"/>
    </source>
</evidence>
<dbReference type="AlphaFoldDB" id="A0A191ZFR4"/>
<reference evidence="1 2" key="1">
    <citation type="submission" date="2016-06" db="EMBL/GenBank/DDBJ databases">
        <title>Insight into the functional genes involving in sulfur oxidation in Pearl River water.</title>
        <authorList>
            <person name="Luo J."/>
            <person name="Tan X."/>
            <person name="Lin W."/>
        </authorList>
    </citation>
    <scope>NUCLEOTIDE SEQUENCE [LARGE SCALE GENOMIC DNA]</scope>
    <source>
        <strain evidence="1 2">LS2</strain>
    </source>
</reference>
<dbReference type="KEGG" id="haz:A9404_04420"/>
<dbReference type="EMBL" id="CP016027">
    <property type="protein sequence ID" value="ANJ66721.1"/>
    <property type="molecule type" value="Genomic_DNA"/>
</dbReference>
<accession>A0A191ZFR4</accession>
<proteinExistence type="predicted"/>
<gene>
    <name evidence="1" type="ORF">A9404_04420</name>
</gene>
<protein>
    <recommendedName>
        <fullName evidence="3">DUF4145 domain-containing protein</fullName>
    </recommendedName>
</protein>
<dbReference type="RefSeq" id="WP_066099050.1">
    <property type="nucleotide sequence ID" value="NZ_CP016027.1"/>
</dbReference>
<keyword evidence="2" id="KW-1185">Reference proteome</keyword>
<sequence>MDALTFIVELTKAAAWPLATITLAVMFRGELRRLLSRIKKGKVGSAEFEFENEVEKLAEQIVTKAPGGEAILLEPATVQSATANPRETLLSAWIEIEVALKSLAKKHGLLTTQTRYNSMALIRALARAELLPRAYVPGFMALRRLRNTAAHEVDFSPSEEAILGYLEIAEELKQLVLGAINAC</sequence>
<evidence type="ECO:0000313" key="2">
    <source>
        <dbReference type="Proteomes" id="UP000078596"/>
    </source>
</evidence>
<dbReference type="OrthoDB" id="7840545at2"/>
<name>A0A191ZFR4_9GAMM</name>
<organism evidence="1 2">
    <name type="scientific">Halothiobacillus diazotrophicus</name>
    <dbReference type="NCBI Taxonomy" id="1860122"/>
    <lineage>
        <taxon>Bacteria</taxon>
        <taxon>Pseudomonadati</taxon>
        <taxon>Pseudomonadota</taxon>
        <taxon>Gammaproteobacteria</taxon>
        <taxon>Chromatiales</taxon>
        <taxon>Halothiobacillaceae</taxon>
        <taxon>Halothiobacillus</taxon>
    </lineage>
</organism>
<evidence type="ECO:0000313" key="1">
    <source>
        <dbReference type="EMBL" id="ANJ66721.1"/>
    </source>
</evidence>
<dbReference type="Proteomes" id="UP000078596">
    <property type="component" value="Chromosome"/>
</dbReference>